<dbReference type="SUPFAM" id="SSF53098">
    <property type="entry name" value="Ribonuclease H-like"/>
    <property type="match status" value="1"/>
</dbReference>
<dbReference type="RefSeq" id="WP_158426422.1">
    <property type="nucleotide sequence ID" value="NZ_JAOQJQ010000010.1"/>
</dbReference>
<dbReference type="InterPro" id="IPR002559">
    <property type="entry name" value="Transposase_11"/>
</dbReference>
<feature type="domain" description="Transposase IS4-like" evidence="1">
    <location>
        <begin position="211"/>
        <end position="501"/>
    </location>
</feature>
<evidence type="ECO:0000313" key="3">
    <source>
        <dbReference type="Proteomes" id="UP001652442"/>
    </source>
</evidence>
<comment type="caution">
    <text evidence="2">The sequence shown here is derived from an EMBL/GenBank/DDBJ whole genome shotgun (WGS) entry which is preliminary data.</text>
</comment>
<dbReference type="PANTHER" id="PTHR34614:SF2">
    <property type="entry name" value="TRANSPOSASE IS4-LIKE DOMAIN-CONTAINING PROTEIN"/>
    <property type="match status" value="1"/>
</dbReference>
<organism evidence="2 3">
    <name type="scientific">Brotonthovivens ammoniilytica</name>
    <dbReference type="NCBI Taxonomy" id="2981725"/>
    <lineage>
        <taxon>Bacteria</taxon>
        <taxon>Bacillati</taxon>
        <taxon>Bacillota</taxon>
        <taxon>Clostridia</taxon>
        <taxon>Lachnospirales</taxon>
        <taxon>Lachnospiraceae</taxon>
        <taxon>Brotonthovivens</taxon>
    </lineage>
</organism>
<dbReference type="EMBL" id="JAOQJQ010000010">
    <property type="protein sequence ID" value="MCU6763780.1"/>
    <property type="molecule type" value="Genomic_DNA"/>
</dbReference>
<dbReference type="InterPro" id="IPR012337">
    <property type="entry name" value="RNaseH-like_sf"/>
</dbReference>
<dbReference type="InterPro" id="IPR047654">
    <property type="entry name" value="IS1634_transpos"/>
</dbReference>
<name>A0ABT2TNH5_9FIRM</name>
<dbReference type="Pfam" id="PF01609">
    <property type="entry name" value="DDE_Tnp_1"/>
    <property type="match status" value="1"/>
</dbReference>
<accession>A0ABT2TNH5</accession>
<keyword evidence="3" id="KW-1185">Reference proteome</keyword>
<dbReference type="NCBIfam" id="NF033559">
    <property type="entry name" value="transpos_IS1634"/>
    <property type="match status" value="1"/>
</dbReference>
<protein>
    <submittedName>
        <fullName evidence="2">IS1634 family transposase</fullName>
    </submittedName>
</protein>
<evidence type="ECO:0000313" key="2">
    <source>
        <dbReference type="EMBL" id="MCU6763780.1"/>
    </source>
</evidence>
<evidence type="ECO:0000259" key="1">
    <source>
        <dbReference type="Pfam" id="PF01609"/>
    </source>
</evidence>
<dbReference type="Proteomes" id="UP001652442">
    <property type="component" value="Unassembled WGS sequence"/>
</dbReference>
<reference evidence="2 3" key="1">
    <citation type="journal article" date="2021" name="ISME Commun">
        <title>Automated analysis of genomic sequences facilitates high-throughput and comprehensive description of bacteria.</title>
        <authorList>
            <person name="Hitch T.C.A."/>
        </authorList>
    </citation>
    <scope>NUCLEOTIDE SEQUENCE [LARGE SCALE GENOMIC DNA]</scope>
    <source>
        <strain evidence="2 3">Sanger_109</strain>
    </source>
</reference>
<proteinExistence type="predicted"/>
<dbReference type="PANTHER" id="PTHR34614">
    <property type="match status" value="1"/>
</dbReference>
<sequence length="582" mass="68096">MYIAVTGSKNNKDIYIYQSFRKENGKSSSRIYKKLGKYNALLEQFHGDVDKLMAWAKEQAAKETELYKQHTGKIAVEFSKTATIPLNERRSFHVGYLFLQNLFTQLRLDKICRAIKIRHKFKYDLHAILSDLVYARILSHASKLASYEYCQSLLEPPKYSLQDVYRSLSVIAEESDFIQSELYKNSNFIHPRNKRILYYDCTNYYFEIEEESDFKRYGKSKENRPNPIVTMGLFMDADGIPLAFDIFPGNQNEQTTLKPLESKILQDFNCSEFIYCSDSGLGSTSNRRFNSLGNRAYIITHSLKKMKKEDREIALNPTQFRKVGSQKFVDLRTLDETDEEVYNAIYYKEVPVVTGSMDETLVVTYSPKYKAYQRKIRTRQIERAEKIIATPCRKRKGKNQNDPMRFVKKASITPDGEIAEKQVYALDKEQIEKEEMYDGFYAVITNLEGNISEIIRINKQRWEIEENFRIMKTEFEARPVYVRREDRIKAHFMTCYMSLLLYRLLEKKLENVYTASQILGTLRSMQMTLLSTASGYIPSYTRTGLTDALHKTFGFRTDYEFITKASMRTIVKDTKQIKPKIS</sequence>
<gene>
    <name evidence="2" type="ORF">OCV88_15855</name>
</gene>